<reference evidence="2 3" key="1">
    <citation type="journal article" date="2008" name="Science">
        <title>The Physcomitrella genome reveals evolutionary insights into the conquest of land by plants.</title>
        <authorList>
            <person name="Rensing S."/>
            <person name="Lang D."/>
            <person name="Zimmer A."/>
            <person name="Terry A."/>
            <person name="Salamov A."/>
            <person name="Shapiro H."/>
            <person name="Nishiyama T."/>
            <person name="Perroud P.-F."/>
            <person name="Lindquist E."/>
            <person name="Kamisugi Y."/>
            <person name="Tanahashi T."/>
            <person name="Sakakibara K."/>
            <person name="Fujita T."/>
            <person name="Oishi K."/>
            <person name="Shin-I T."/>
            <person name="Kuroki Y."/>
            <person name="Toyoda A."/>
            <person name="Suzuki Y."/>
            <person name="Hashimoto A."/>
            <person name="Yamaguchi K."/>
            <person name="Sugano A."/>
            <person name="Kohara Y."/>
            <person name="Fujiyama A."/>
            <person name="Anterola A."/>
            <person name="Aoki S."/>
            <person name="Ashton N."/>
            <person name="Barbazuk W.B."/>
            <person name="Barker E."/>
            <person name="Bennetzen J."/>
            <person name="Bezanilla M."/>
            <person name="Blankenship R."/>
            <person name="Cho S.H."/>
            <person name="Dutcher S."/>
            <person name="Estelle M."/>
            <person name="Fawcett J.A."/>
            <person name="Gundlach H."/>
            <person name="Hanada K."/>
            <person name="Heyl A."/>
            <person name="Hicks K.A."/>
            <person name="Hugh J."/>
            <person name="Lohr M."/>
            <person name="Mayer K."/>
            <person name="Melkozernov A."/>
            <person name="Murata T."/>
            <person name="Nelson D."/>
            <person name="Pils B."/>
            <person name="Prigge M."/>
            <person name="Reiss B."/>
            <person name="Renner T."/>
            <person name="Rombauts S."/>
            <person name="Rushton P."/>
            <person name="Sanderfoot A."/>
            <person name="Schween G."/>
            <person name="Shiu S.-H."/>
            <person name="Stueber K."/>
            <person name="Theodoulou F.L."/>
            <person name="Tu H."/>
            <person name="Van de Peer Y."/>
            <person name="Verrier P.J."/>
            <person name="Waters E."/>
            <person name="Wood A."/>
            <person name="Yang L."/>
            <person name="Cove D."/>
            <person name="Cuming A."/>
            <person name="Hasebe M."/>
            <person name="Lucas S."/>
            <person name="Mishler D.B."/>
            <person name="Reski R."/>
            <person name="Grigoriev I."/>
            <person name="Quatrano R.S."/>
            <person name="Boore J.L."/>
        </authorList>
    </citation>
    <scope>NUCLEOTIDE SEQUENCE [LARGE SCALE GENOMIC DNA]</scope>
    <source>
        <strain evidence="2 3">cv. Gransden 2004</strain>
    </source>
</reference>
<accession>A0A7I4AU41</accession>
<dbReference type="Gramene" id="Pp3c15_14090V3.3">
    <property type="protein sequence ID" value="Pp3c15_14090V3.3"/>
    <property type="gene ID" value="Pp3c15_14090"/>
</dbReference>
<reference evidence="2 3" key="2">
    <citation type="journal article" date="2018" name="Plant J.">
        <title>The Physcomitrella patens chromosome-scale assembly reveals moss genome structure and evolution.</title>
        <authorList>
            <person name="Lang D."/>
            <person name="Ullrich K.K."/>
            <person name="Murat F."/>
            <person name="Fuchs J."/>
            <person name="Jenkins J."/>
            <person name="Haas F.B."/>
            <person name="Piednoel M."/>
            <person name="Gundlach H."/>
            <person name="Van Bel M."/>
            <person name="Meyberg R."/>
            <person name="Vives C."/>
            <person name="Morata J."/>
            <person name="Symeonidi A."/>
            <person name="Hiss M."/>
            <person name="Muchero W."/>
            <person name="Kamisugi Y."/>
            <person name="Saleh O."/>
            <person name="Blanc G."/>
            <person name="Decker E.L."/>
            <person name="van Gessel N."/>
            <person name="Grimwood J."/>
            <person name="Hayes R.D."/>
            <person name="Graham S.W."/>
            <person name="Gunter L.E."/>
            <person name="McDaniel S.F."/>
            <person name="Hoernstein S.N.W."/>
            <person name="Larsson A."/>
            <person name="Li F.W."/>
            <person name="Perroud P.F."/>
            <person name="Phillips J."/>
            <person name="Ranjan P."/>
            <person name="Rokshar D.S."/>
            <person name="Rothfels C.J."/>
            <person name="Schneider L."/>
            <person name="Shu S."/>
            <person name="Stevenson D.W."/>
            <person name="Thummler F."/>
            <person name="Tillich M."/>
            <person name="Villarreal Aguilar J.C."/>
            <person name="Widiez T."/>
            <person name="Wong G.K."/>
            <person name="Wymore A."/>
            <person name="Zhang Y."/>
            <person name="Zimmer A.D."/>
            <person name="Quatrano R.S."/>
            <person name="Mayer K.F.X."/>
            <person name="Goodstein D."/>
            <person name="Casacuberta J.M."/>
            <person name="Vandepoele K."/>
            <person name="Reski R."/>
            <person name="Cuming A.C."/>
            <person name="Tuskan G.A."/>
            <person name="Maumus F."/>
            <person name="Salse J."/>
            <person name="Schmutz J."/>
            <person name="Rensing S.A."/>
        </authorList>
    </citation>
    <scope>NUCLEOTIDE SEQUENCE [LARGE SCALE GENOMIC DNA]</scope>
    <source>
        <strain evidence="2 3">cv. Gransden 2004</strain>
    </source>
</reference>
<evidence type="ECO:0000256" key="1">
    <source>
        <dbReference type="SAM" id="MobiDB-lite"/>
    </source>
</evidence>
<dbReference type="InParanoid" id="A0A7I4AU41"/>
<sequence length="206" mass="22554">MEADDTKSLNESSVAGGPPSLKGGGRQISAASTMVWTGYLTLTLSTTTTRMKRKGKNITEKIKTVAPPGKDKGKRPKGSDGVAVMSPIQKRVPWDRLRPFTCKASMFLAPRHLCCIQDEDEMSGRVCSVCVAIVLEPAWPSFSVAYVPLCDAATTYTMHPHLTPINCSFSFPSHSVQPSQYFASSLHSYLIPLRCWVLAHFERCTG</sequence>
<evidence type="ECO:0000313" key="3">
    <source>
        <dbReference type="Proteomes" id="UP000006727"/>
    </source>
</evidence>
<dbReference type="AlphaFoldDB" id="A0A7I4AU41"/>
<feature type="region of interest" description="Disordered" evidence="1">
    <location>
        <begin position="57"/>
        <end position="83"/>
    </location>
</feature>
<reference evidence="2" key="3">
    <citation type="submission" date="2020-12" db="UniProtKB">
        <authorList>
            <consortium name="EnsemblPlants"/>
        </authorList>
    </citation>
    <scope>IDENTIFICATION</scope>
</reference>
<proteinExistence type="predicted"/>
<feature type="region of interest" description="Disordered" evidence="1">
    <location>
        <begin position="1"/>
        <end position="26"/>
    </location>
</feature>
<dbReference type="EMBL" id="ABEU02000015">
    <property type="status" value="NOT_ANNOTATED_CDS"/>
    <property type="molecule type" value="Genomic_DNA"/>
</dbReference>
<dbReference type="EnsemblPlants" id="Pp3c15_14090V3.3">
    <property type="protein sequence ID" value="Pp3c15_14090V3.3"/>
    <property type="gene ID" value="Pp3c15_14090"/>
</dbReference>
<name>A0A7I4AU41_PHYPA</name>
<evidence type="ECO:0000313" key="2">
    <source>
        <dbReference type="EnsemblPlants" id="Pp3c15_14090V3.3"/>
    </source>
</evidence>
<organism evidence="2 3">
    <name type="scientific">Physcomitrium patens</name>
    <name type="common">Spreading-leaved earth moss</name>
    <name type="synonym">Physcomitrella patens</name>
    <dbReference type="NCBI Taxonomy" id="3218"/>
    <lineage>
        <taxon>Eukaryota</taxon>
        <taxon>Viridiplantae</taxon>
        <taxon>Streptophyta</taxon>
        <taxon>Embryophyta</taxon>
        <taxon>Bryophyta</taxon>
        <taxon>Bryophytina</taxon>
        <taxon>Bryopsida</taxon>
        <taxon>Funariidae</taxon>
        <taxon>Funariales</taxon>
        <taxon>Funariaceae</taxon>
        <taxon>Physcomitrium</taxon>
    </lineage>
</organism>
<protein>
    <submittedName>
        <fullName evidence="2">Uncharacterized protein</fullName>
    </submittedName>
</protein>
<keyword evidence="3" id="KW-1185">Reference proteome</keyword>
<dbReference type="Proteomes" id="UP000006727">
    <property type="component" value="Chromosome 15"/>
</dbReference>